<dbReference type="Proteomes" id="UP000472710">
    <property type="component" value="Unassembled WGS sequence"/>
</dbReference>
<dbReference type="InterPro" id="IPR001242">
    <property type="entry name" value="Condensation_dom"/>
</dbReference>
<feature type="domain" description="Carrier" evidence="5">
    <location>
        <begin position="1089"/>
        <end position="1163"/>
    </location>
</feature>
<dbReference type="Pfam" id="PF13193">
    <property type="entry name" value="AMP-binding_C"/>
    <property type="match status" value="1"/>
</dbReference>
<dbReference type="Gene3D" id="3.40.50.12780">
    <property type="entry name" value="N-terminal domain of ligase-like"/>
    <property type="match status" value="1"/>
</dbReference>
<accession>A0ABQ1CPP5</accession>
<dbReference type="NCBIfam" id="TIGR01733">
    <property type="entry name" value="AA-adenyl-dom"/>
    <property type="match status" value="1"/>
</dbReference>
<dbReference type="Gene3D" id="3.30.559.30">
    <property type="entry name" value="Nonribosomal peptide synthetase, condensation domain"/>
    <property type="match status" value="2"/>
</dbReference>
<keyword evidence="3" id="KW-0597">Phosphoprotein</keyword>
<dbReference type="InterPro" id="IPR020806">
    <property type="entry name" value="PKS_PP-bd"/>
</dbReference>
<dbReference type="GeneID" id="95071386"/>
<dbReference type="InterPro" id="IPR023213">
    <property type="entry name" value="CAT-like_dom_sf"/>
</dbReference>
<dbReference type="Pfam" id="PF00550">
    <property type="entry name" value="PP-binding"/>
    <property type="match status" value="2"/>
</dbReference>
<dbReference type="CDD" id="cd19531">
    <property type="entry name" value="LCL_NRPS-like"/>
    <property type="match status" value="1"/>
</dbReference>
<dbReference type="SUPFAM" id="SSF47336">
    <property type="entry name" value="ACP-like"/>
    <property type="match status" value="2"/>
</dbReference>
<name>A0ABQ1CPP5_STRDI</name>
<dbReference type="Pfam" id="PF00501">
    <property type="entry name" value="AMP-binding"/>
    <property type="match status" value="1"/>
</dbReference>
<dbReference type="InterPro" id="IPR009081">
    <property type="entry name" value="PP-bd_ACP"/>
</dbReference>
<dbReference type="CDD" id="cd17643">
    <property type="entry name" value="A_NRPS_Cytc1-like"/>
    <property type="match status" value="1"/>
</dbReference>
<dbReference type="SMART" id="SM00823">
    <property type="entry name" value="PKS_PP"/>
    <property type="match status" value="2"/>
</dbReference>
<evidence type="ECO:0000313" key="7">
    <source>
        <dbReference type="Proteomes" id="UP000472710"/>
    </source>
</evidence>
<dbReference type="PROSITE" id="PS50075">
    <property type="entry name" value="CARRIER"/>
    <property type="match status" value="2"/>
</dbReference>
<feature type="region of interest" description="Disordered" evidence="4">
    <location>
        <begin position="315"/>
        <end position="340"/>
    </location>
</feature>
<protein>
    <recommendedName>
        <fullName evidence="5">Carrier domain-containing protein</fullName>
    </recommendedName>
</protein>
<feature type="domain" description="Carrier" evidence="5">
    <location>
        <begin position="23"/>
        <end position="98"/>
    </location>
</feature>
<dbReference type="PROSITE" id="PS00455">
    <property type="entry name" value="AMP_BINDING"/>
    <property type="match status" value="1"/>
</dbReference>
<feature type="compositionally biased region" description="Basic and acidic residues" evidence="4">
    <location>
        <begin position="1066"/>
        <end position="1079"/>
    </location>
</feature>
<dbReference type="EMBL" id="BLLN01000003">
    <property type="protein sequence ID" value="GFH72359.1"/>
    <property type="molecule type" value="Genomic_DNA"/>
</dbReference>
<dbReference type="InterPro" id="IPR020845">
    <property type="entry name" value="AMP-binding_CS"/>
</dbReference>
<feature type="compositionally biased region" description="Basic residues" evidence="4">
    <location>
        <begin position="324"/>
        <end position="333"/>
    </location>
</feature>
<evidence type="ECO:0000256" key="4">
    <source>
        <dbReference type="SAM" id="MobiDB-lite"/>
    </source>
</evidence>
<dbReference type="Pfam" id="PF00668">
    <property type="entry name" value="Condensation"/>
    <property type="match status" value="2"/>
</dbReference>
<dbReference type="Gene3D" id="1.10.1200.10">
    <property type="entry name" value="ACP-like"/>
    <property type="match status" value="2"/>
</dbReference>
<dbReference type="SUPFAM" id="SSF56801">
    <property type="entry name" value="Acetyl-CoA synthetase-like"/>
    <property type="match status" value="1"/>
</dbReference>
<comment type="cofactor">
    <cofactor evidence="1">
        <name>pantetheine 4'-phosphate</name>
        <dbReference type="ChEBI" id="CHEBI:47942"/>
    </cofactor>
</comment>
<evidence type="ECO:0000313" key="6">
    <source>
        <dbReference type="EMBL" id="GFH72359.1"/>
    </source>
</evidence>
<dbReference type="InterPro" id="IPR025110">
    <property type="entry name" value="AMP-bd_C"/>
</dbReference>
<sequence length="1630" mass="175761">MSPETSATAPTPAHAPSADGPHTDHHRLRTDLAGLWGDVLGTGPVDAAADLTALGGNSLQAARIVARIRTRLGLPVTVAELFEQGTVSALARLLAGRPRDLGDVPPAVTPAPGDGPLLAPAQRRLWFLDQLSPAAGAAYNVPALTRLRGPLETTALDAAWQDVVDRHEQLRTVFTLSGDVLRAGTTGDRAGLDLVDLTGHPDPYGHGVRAADERAARHIDLATGPLGRLTLYRLAADDHLLLLVLPHLISDGRTLDVIDQDLAHAYRRHAGRAPDQAQRELTLAYRDFAHWSAALDQERALGAWRSRLAGAPTVLDLPADHPRPATRSHRGSRLTRTTTGAQRTAASHLATATRTTPYAVTLTAYATLLGELTGRQELLVATPMDGRPDPALEDVVGFFATTVPLRLRPCGDPDRPGALRRAVRETHGVVLDAAHDQHMPFEQLAAELAPAGDLSRTPLTQVALAYQGPRRPHARLDGLDARPLPVDNGTAKFDLTLEIHESGDEFEITAEYATDLFTRERAARMLDRYLEILAMVVHAPEARDADVDVAGPGRLPAARHSAPAPAGADPRCLHETFAETAARHPHSVAVTDGTRSLTYLELDRAANRLAHRLRAHGATPDGLVGLCAERTVDLVVGVLAILKSGAGQLPLDPRHPAARLRDTLADAECRILLGDTTSCAPLLDGEAPAFIPLTTDGGAGPDDHAPAPHPGAGPDTTAYVIYTSGSTGRPKGVVVTHANVTRLFTATEQDFGFGADDVWTLFHSLAFDFSVWELWGPLLHGGRLVVVPYLTSRDPHAFLELLRTERVTVLNQTPTAFRQLAAAAEDADHPDLALRTVVFGGEALDPATLAGWVGGYGLRRPRLVNMYGITETTVHVTVRPLALADLSGSLSPIGRPLSDLRVHVLDADMNEVPDGTEGEMYVGGPGVARGYLNRPQLTEERFVPDPFGAPGERLYRSGDLAVRRADGELEYRGRIDHQVKLNGFRIELGEIERALLDQPGVRAAACVLREDTPGLPRLVGYVVPAPGHEDPQPAQLREALSVRLPAHMLPAAVIPLAELPLTGNGKLDRDRLPTPEAHHATSARPRATEPRTPAEHTLAAVWRHVLDVPGPGVDDNFFALGGDSLRAVRVAALAREAGLPVSVEQIFLHPSVAALAAAAGTPDETAAPAPAACSTTLADLDPSQLPAGTIDAYPTAAMQLGILYECEFAEDETPGLYHDLISLRLDGPFDRPALERALATLTERHAVLRTAFRLGTFREPMQLVAETARVPLSVEEHDTGRPDAKTHEHLLRTWWEREKQDPFDTEQAPLARCHVLRTDPDGFQLSLAVHHAILDGWSLALLTTELLLAYEGELRPDATGPALPPAPGARYRDFVAAEQRAQADPAARAWWERLLRQEGEPAELPLDPDGEAEDEFAFHTPLPEELDTALDEAAARLGLPVKSLFLATHARALAELTSSERTVTAVQVNGRLEEPGADRVLGLLLNMIPLHLTARGTWAELAGAAFDAERARQPHRRYPLAALQQLTGCGTALFNVAFNYTDFHTFDDLAALRAIRPRDWWFSDRHSFPLMVEITRTPHTGRRALAVTLGADSPYAGTGARLGRLVLQALHAMAEDPYAPVPAPDREPRR</sequence>
<dbReference type="PANTHER" id="PTHR45527">
    <property type="entry name" value="NONRIBOSOMAL PEPTIDE SYNTHETASE"/>
    <property type="match status" value="1"/>
</dbReference>
<gene>
    <name evidence="6" type="ORF">Sdia_31270</name>
</gene>
<keyword evidence="2" id="KW-0596">Phosphopantetheine</keyword>
<dbReference type="PROSITE" id="PS00012">
    <property type="entry name" value="PHOSPHOPANTETHEINE"/>
    <property type="match status" value="2"/>
</dbReference>
<dbReference type="SUPFAM" id="SSF52777">
    <property type="entry name" value="CoA-dependent acyltransferases"/>
    <property type="match status" value="4"/>
</dbReference>
<feature type="region of interest" description="Disordered" evidence="4">
    <location>
        <begin position="1065"/>
        <end position="1092"/>
    </location>
</feature>
<reference evidence="6 7" key="1">
    <citation type="submission" date="2020-02" db="EMBL/GenBank/DDBJ databases">
        <title>Whole genome shotgun sequence of Streptomyces diastaticus subsp. diastaticus NBRC 13412.</title>
        <authorList>
            <person name="Ichikawa N."/>
            <person name="Komaki H."/>
            <person name="Tamura T."/>
        </authorList>
    </citation>
    <scope>NUCLEOTIDE SEQUENCE [LARGE SCALE GENOMIC DNA]</scope>
    <source>
        <strain evidence="6 7">NBRC 13412</strain>
    </source>
</reference>
<evidence type="ECO:0000256" key="2">
    <source>
        <dbReference type="ARBA" id="ARBA00022450"/>
    </source>
</evidence>
<dbReference type="InterPro" id="IPR042099">
    <property type="entry name" value="ANL_N_sf"/>
</dbReference>
<proteinExistence type="predicted"/>
<dbReference type="PANTHER" id="PTHR45527:SF14">
    <property type="entry name" value="PLIPASTATIN SYNTHASE SUBUNIT B"/>
    <property type="match status" value="1"/>
</dbReference>
<dbReference type="InterPro" id="IPR000873">
    <property type="entry name" value="AMP-dep_synth/lig_dom"/>
</dbReference>
<feature type="compositionally biased region" description="Low complexity" evidence="4">
    <location>
        <begin position="1"/>
        <end position="18"/>
    </location>
</feature>
<dbReference type="InterPro" id="IPR036736">
    <property type="entry name" value="ACP-like_sf"/>
</dbReference>
<dbReference type="InterPro" id="IPR045851">
    <property type="entry name" value="AMP-bd_C_sf"/>
</dbReference>
<dbReference type="Gene3D" id="3.30.300.30">
    <property type="match status" value="1"/>
</dbReference>
<evidence type="ECO:0000256" key="1">
    <source>
        <dbReference type="ARBA" id="ARBA00001957"/>
    </source>
</evidence>
<dbReference type="Gene3D" id="3.30.559.10">
    <property type="entry name" value="Chloramphenicol acetyltransferase-like domain"/>
    <property type="match status" value="2"/>
</dbReference>
<feature type="region of interest" description="Disordered" evidence="4">
    <location>
        <begin position="1"/>
        <end position="26"/>
    </location>
</feature>
<evidence type="ECO:0000256" key="3">
    <source>
        <dbReference type="ARBA" id="ARBA00022553"/>
    </source>
</evidence>
<dbReference type="InterPro" id="IPR010071">
    <property type="entry name" value="AA_adenyl_dom"/>
</dbReference>
<keyword evidence="7" id="KW-1185">Reference proteome</keyword>
<dbReference type="RefSeq" id="WP_100455670.1">
    <property type="nucleotide sequence ID" value="NZ_BLLN01000003.1"/>
</dbReference>
<dbReference type="InterPro" id="IPR006162">
    <property type="entry name" value="Ppantetheine_attach_site"/>
</dbReference>
<evidence type="ECO:0000259" key="5">
    <source>
        <dbReference type="PROSITE" id="PS50075"/>
    </source>
</evidence>
<comment type="caution">
    <text evidence="6">The sequence shown here is derived from an EMBL/GenBank/DDBJ whole genome shotgun (WGS) entry which is preliminary data.</text>
</comment>
<organism evidence="6 7">
    <name type="scientific">Streptomyces diastaticus subsp. diastaticus</name>
    <dbReference type="NCBI Taxonomy" id="68040"/>
    <lineage>
        <taxon>Bacteria</taxon>
        <taxon>Bacillati</taxon>
        <taxon>Actinomycetota</taxon>
        <taxon>Actinomycetes</taxon>
        <taxon>Kitasatosporales</taxon>
        <taxon>Streptomycetaceae</taxon>
        <taxon>Streptomyces</taxon>
        <taxon>Streptomyces diastaticus group</taxon>
    </lineage>
</organism>